<proteinExistence type="predicted"/>
<evidence type="ECO:0000313" key="2">
    <source>
        <dbReference type="Proteomes" id="UP000326939"/>
    </source>
</evidence>
<gene>
    <name evidence="1" type="ORF">DKX38_019815</name>
</gene>
<dbReference type="EMBL" id="VDCV01000013">
    <property type="protein sequence ID" value="KAB5529734.1"/>
    <property type="molecule type" value="Genomic_DNA"/>
</dbReference>
<reference evidence="2" key="1">
    <citation type="journal article" date="2019" name="Gigascience">
        <title>De novo genome assembly of the endangered Acer yangbiense, a plant species with extremely small populations endemic to Yunnan Province, China.</title>
        <authorList>
            <person name="Yang J."/>
            <person name="Wariss H.M."/>
            <person name="Tao L."/>
            <person name="Zhang R."/>
            <person name="Yun Q."/>
            <person name="Hollingsworth P."/>
            <person name="Dao Z."/>
            <person name="Luo G."/>
            <person name="Guo H."/>
            <person name="Ma Y."/>
            <person name="Sun W."/>
        </authorList>
    </citation>
    <scope>NUCLEOTIDE SEQUENCE [LARGE SCALE GENOMIC DNA]</scope>
    <source>
        <strain evidence="2">cv. br00</strain>
    </source>
</reference>
<keyword evidence="2" id="KW-1185">Reference proteome</keyword>
<protein>
    <submittedName>
        <fullName evidence="1">Uncharacterized protein</fullName>
    </submittedName>
</protein>
<dbReference type="Proteomes" id="UP000326939">
    <property type="component" value="Chromosome 13"/>
</dbReference>
<evidence type="ECO:0000313" key="1">
    <source>
        <dbReference type="EMBL" id="KAB5529734.1"/>
    </source>
</evidence>
<comment type="caution">
    <text evidence="1">The sequence shown here is derived from an EMBL/GenBank/DDBJ whole genome shotgun (WGS) entry which is preliminary data.</text>
</comment>
<accession>A0A5N5KHE2</accession>
<name>A0A5N5KHE2_9ROSI</name>
<sequence>MSLQPSFVNSTCVASTVALFTYDEEERRTRAQYLLELHSVSFISSKVTYIICACPHINVSFACDNLLSIAKKQPHWNVHLTLFSGLPTPAFGLGLSTTIKSSRKLCLQHRKPVDGMIIGRASRRYSDRLSTVINNFLPNGSQQEVQLIDGVIVVLVFMQVFDTIKMQESTRQARLVAEFKVMQAEAETMERQSIRSYDFPGTAQLVLPLSNPSL</sequence>
<organism evidence="1 2">
    <name type="scientific">Salix brachista</name>
    <dbReference type="NCBI Taxonomy" id="2182728"/>
    <lineage>
        <taxon>Eukaryota</taxon>
        <taxon>Viridiplantae</taxon>
        <taxon>Streptophyta</taxon>
        <taxon>Embryophyta</taxon>
        <taxon>Tracheophyta</taxon>
        <taxon>Spermatophyta</taxon>
        <taxon>Magnoliopsida</taxon>
        <taxon>eudicotyledons</taxon>
        <taxon>Gunneridae</taxon>
        <taxon>Pentapetalae</taxon>
        <taxon>rosids</taxon>
        <taxon>fabids</taxon>
        <taxon>Malpighiales</taxon>
        <taxon>Salicaceae</taxon>
        <taxon>Saliceae</taxon>
        <taxon>Salix</taxon>
    </lineage>
</organism>
<dbReference type="AlphaFoldDB" id="A0A5N5KHE2"/>